<keyword evidence="4" id="KW-1185">Reference proteome</keyword>
<organism evidence="3 5">
    <name type="scientific">Colwellia hornerae</name>
    <dbReference type="NCBI Taxonomy" id="89402"/>
    <lineage>
        <taxon>Bacteria</taxon>
        <taxon>Pseudomonadati</taxon>
        <taxon>Pseudomonadota</taxon>
        <taxon>Gammaproteobacteria</taxon>
        <taxon>Alteromonadales</taxon>
        <taxon>Colwelliaceae</taxon>
        <taxon>Colwellia</taxon>
    </lineage>
</organism>
<dbReference type="RefSeq" id="WP_146801358.1">
    <property type="nucleotide sequence ID" value="NZ_VOLP01000064.1"/>
</dbReference>
<keyword evidence="1" id="KW-0812">Transmembrane</keyword>
<dbReference type="Proteomes" id="UP000321917">
    <property type="component" value="Unassembled WGS sequence"/>
</dbReference>
<keyword evidence="1" id="KW-0472">Membrane</keyword>
<keyword evidence="1" id="KW-1133">Transmembrane helix</keyword>
<dbReference type="AlphaFoldDB" id="A0A5C6Q299"/>
<evidence type="ECO:0000256" key="1">
    <source>
        <dbReference type="SAM" id="Phobius"/>
    </source>
</evidence>
<reference evidence="3 5" key="1">
    <citation type="submission" date="2019-07" db="EMBL/GenBank/DDBJ databases">
        <title>Genomes of sea-ice associated Colwellia species.</title>
        <authorList>
            <person name="Bowman J.P."/>
        </authorList>
    </citation>
    <scope>NUCLEOTIDE SEQUENCE [LARGE SCALE GENOMIC DNA]</scope>
    <source>
        <strain evidence="2 4">ACAM 607</strain>
        <strain evidence="3 5">IC036</strain>
    </source>
</reference>
<sequence>MSLLSEVENNNLGYFQKENSQYKLQLDLPAFENELYVVAEFDGKTRRDSIENLTVLLKRELGKTEEFKLAFRRSGNNKSIKSGWYGKKVILGYFQINNKDKSQFIIEKINRKGTIDNLVLSLHENSNRFYEGFLIIFSILLLISGFILVVFDIIKSGYNKLLKRTLNSLLVLVPRNFSKLFRAA</sequence>
<dbReference type="EMBL" id="VOLQ01000087">
    <property type="protein sequence ID" value="TWX62231.1"/>
    <property type="molecule type" value="Genomic_DNA"/>
</dbReference>
<gene>
    <name evidence="2" type="ORF">ESZ26_18910</name>
    <name evidence="3" type="ORF">ESZ27_18890</name>
</gene>
<dbReference type="EMBL" id="VOLR01000065">
    <property type="protein sequence ID" value="TWX53178.1"/>
    <property type="molecule type" value="Genomic_DNA"/>
</dbReference>
<name>A0A5C6Q299_9GAMM</name>
<evidence type="ECO:0000313" key="5">
    <source>
        <dbReference type="Proteomes" id="UP000321917"/>
    </source>
</evidence>
<feature type="transmembrane region" description="Helical" evidence="1">
    <location>
        <begin position="132"/>
        <end position="154"/>
    </location>
</feature>
<evidence type="ECO:0000313" key="3">
    <source>
        <dbReference type="EMBL" id="TWX62231.1"/>
    </source>
</evidence>
<proteinExistence type="predicted"/>
<dbReference type="Proteomes" id="UP000321525">
    <property type="component" value="Unassembled WGS sequence"/>
</dbReference>
<evidence type="ECO:0000313" key="4">
    <source>
        <dbReference type="Proteomes" id="UP000321525"/>
    </source>
</evidence>
<protein>
    <submittedName>
        <fullName evidence="3">Uncharacterized protein</fullName>
    </submittedName>
</protein>
<comment type="caution">
    <text evidence="3">The sequence shown here is derived from an EMBL/GenBank/DDBJ whole genome shotgun (WGS) entry which is preliminary data.</text>
</comment>
<evidence type="ECO:0000313" key="2">
    <source>
        <dbReference type="EMBL" id="TWX53178.1"/>
    </source>
</evidence>
<accession>A0A5C6Q299</accession>